<dbReference type="InterPro" id="IPR023346">
    <property type="entry name" value="Lysozyme-like_dom_sf"/>
</dbReference>
<comment type="caution">
    <text evidence="5">The sequence shown here is derived from an EMBL/GenBank/DDBJ whole genome shotgun (WGS) entry which is preliminary data.</text>
</comment>
<keyword evidence="6" id="KW-1185">Reference proteome</keyword>
<dbReference type="AlphaFoldDB" id="A0A212CAU3"/>
<evidence type="ECO:0000256" key="4">
    <source>
        <dbReference type="SAM" id="SignalP"/>
    </source>
</evidence>
<dbReference type="GO" id="GO:0003796">
    <property type="term" value="F:lysozyme activity"/>
    <property type="evidence" value="ECO:0007669"/>
    <property type="project" value="InterPro"/>
</dbReference>
<dbReference type="SUPFAM" id="SSF53955">
    <property type="entry name" value="Lysozyme-like"/>
    <property type="match status" value="1"/>
</dbReference>
<dbReference type="InterPro" id="IPR001916">
    <property type="entry name" value="Glyco_hydro_22"/>
</dbReference>
<dbReference type="InterPro" id="IPR000974">
    <property type="entry name" value="Glyco_hydro_22_lys"/>
</dbReference>
<organism evidence="5 6">
    <name type="scientific">Cervus elaphus hippelaphus</name>
    <name type="common">European red deer</name>
    <dbReference type="NCBI Taxonomy" id="46360"/>
    <lineage>
        <taxon>Eukaryota</taxon>
        <taxon>Metazoa</taxon>
        <taxon>Chordata</taxon>
        <taxon>Craniata</taxon>
        <taxon>Vertebrata</taxon>
        <taxon>Euteleostomi</taxon>
        <taxon>Mammalia</taxon>
        <taxon>Eutheria</taxon>
        <taxon>Laurasiatheria</taxon>
        <taxon>Artiodactyla</taxon>
        <taxon>Ruminantia</taxon>
        <taxon>Pecora</taxon>
        <taxon>Cervidae</taxon>
        <taxon>Cervinae</taxon>
        <taxon>Cervus</taxon>
    </lineage>
</organism>
<dbReference type="PANTHER" id="PTHR11407">
    <property type="entry name" value="LYSOZYME C"/>
    <property type="match status" value="1"/>
</dbReference>
<sequence length="139" mass="15449">MKAAGILALMGCLVTVIEPKIYTRCKLAKIFSRASLDNYRGFSLGNWICMAYYESHYNTTAQTRLEDGSTDYGIFQINSDTWCRSAKLQEKNRCHVACSGRLLIPQISHLGADRKAGHGISTHLLLYPKFGSSDVQVGL</sequence>
<dbReference type="PRINTS" id="PR00137">
    <property type="entry name" value="LYSOZYME"/>
</dbReference>
<keyword evidence="4" id="KW-0732">Signal</keyword>
<dbReference type="Proteomes" id="UP000242450">
    <property type="component" value="Chromosome 23"/>
</dbReference>
<evidence type="ECO:0000313" key="5">
    <source>
        <dbReference type="EMBL" id="OWK02964.1"/>
    </source>
</evidence>
<keyword evidence="2" id="KW-1015">Disulfide bond</keyword>
<comment type="similarity">
    <text evidence="1 3">Belongs to the glycosyl hydrolase 22 family.</text>
</comment>
<dbReference type="EMBL" id="MKHE01000023">
    <property type="protein sequence ID" value="OWK02964.1"/>
    <property type="molecule type" value="Genomic_DNA"/>
</dbReference>
<evidence type="ECO:0000256" key="3">
    <source>
        <dbReference type="RuleBase" id="RU004440"/>
    </source>
</evidence>
<accession>A0A212CAU3</accession>
<dbReference type="PRINTS" id="PR00135">
    <property type="entry name" value="LYZLACT"/>
</dbReference>
<dbReference type="OrthoDB" id="17373at2759"/>
<protein>
    <submittedName>
        <fullName evidence="5">LYZL1</fullName>
    </submittedName>
</protein>
<feature type="signal peptide" evidence="4">
    <location>
        <begin position="1"/>
        <end position="19"/>
    </location>
</feature>
<proteinExistence type="inferred from homology"/>
<dbReference type="PROSITE" id="PS51348">
    <property type="entry name" value="GLYCOSYL_HYDROL_F22_2"/>
    <property type="match status" value="1"/>
</dbReference>
<dbReference type="Pfam" id="PF00062">
    <property type="entry name" value="Lys"/>
    <property type="match status" value="1"/>
</dbReference>
<dbReference type="FunFam" id="1.10.530.10:FF:000001">
    <property type="entry name" value="Lysozyme C"/>
    <property type="match status" value="1"/>
</dbReference>
<dbReference type="Gene3D" id="1.10.530.10">
    <property type="match status" value="1"/>
</dbReference>
<feature type="chain" id="PRO_5013210831" evidence="4">
    <location>
        <begin position="20"/>
        <end position="139"/>
    </location>
</feature>
<dbReference type="SMART" id="SM00263">
    <property type="entry name" value="LYZ1"/>
    <property type="match status" value="1"/>
</dbReference>
<evidence type="ECO:0000256" key="1">
    <source>
        <dbReference type="ARBA" id="ARBA00010859"/>
    </source>
</evidence>
<evidence type="ECO:0000313" key="6">
    <source>
        <dbReference type="Proteomes" id="UP000242450"/>
    </source>
</evidence>
<reference evidence="5 6" key="1">
    <citation type="journal article" date="2018" name="Mol. Genet. Genomics">
        <title>The red deer Cervus elaphus genome CerEla1.0: sequencing, annotating, genes, and chromosomes.</title>
        <authorList>
            <person name="Bana N.A."/>
            <person name="Nyiri A."/>
            <person name="Nagy J."/>
            <person name="Frank K."/>
            <person name="Nagy T."/>
            <person name="Steger V."/>
            <person name="Schiller M."/>
            <person name="Lakatos P."/>
            <person name="Sugar L."/>
            <person name="Horn P."/>
            <person name="Barta E."/>
            <person name="Orosz L."/>
        </authorList>
    </citation>
    <scope>NUCLEOTIDE SEQUENCE [LARGE SCALE GENOMIC DNA]</scope>
    <source>
        <strain evidence="5">Hungarian</strain>
    </source>
</reference>
<dbReference type="PANTHER" id="PTHR11407:SF62">
    <property type="entry name" value="LYSOZYME-LIKE PROTEIN 1-RELATED"/>
    <property type="match status" value="1"/>
</dbReference>
<evidence type="ECO:0000256" key="2">
    <source>
        <dbReference type="ARBA" id="ARBA00023157"/>
    </source>
</evidence>
<name>A0A212CAU3_CEREH</name>
<gene>
    <name evidence="5" type="ORF">Celaphus_00007550</name>
</gene>